<evidence type="ECO:0000313" key="7">
    <source>
        <dbReference type="EMBL" id="GEK16002.1"/>
    </source>
</evidence>
<evidence type="ECO:0000256" key="2">
    <source>
        <dbReference type="ARBA" id="ARBA00012031"/>
    </source>
</evidence>
<evidence type="ECO:0000313" key="8">
    <source>
        <dbReference type="EMBL" id="MUK51209.1"/>
    </source>
</evidence>
<sequence length="341" mass="39326">MYYKIISLNSLKVRDIGFLVHPKLNRIYLKKCRIKKINIDEVLLIPSLSKKDSVLDLFNKIKMDIPFSMRIFLQNLQTDKAIDYRILNIYSNNLKEIDKKINLYNNSESEISPCFKKSLNIRNYNCHTSDMMNMSIDSYQATLEQETALRTALEHGIDMKSYLTSDQILIIKDYTINPDIYNEILKSGYCLDDPKSSFAKLFDETLNLLPEYEGITYRGTQSSRGNYGEVIKKGDFLYNDVFVSSSVSISIAKKFALTNSSKFTDSIMFAIKGRTGVNISTLSPTFKKEAEVLFRPNIYFKVKSIDKGKDDVVYVVLSETDDIDNMDNVRNMYDGQKLSFY</sequence>
<proteinExistence type="inferred from homology"/>
<dbReference type="GO" id="GO:0016779">
    <property type="term" value="F:nucleotidyltransferase activity"/>
    <property type="evidence" value="ECO:0007669"/>
    <property type="project" value="UniProtKB-KW"/>
</dbReference>
<reference evidence="8 10" key="2">
    <citation type="submission" date="2019-11" db="EMBL/GenBank/DDBJ databases">
        <title>Using colonization assays and comparative genomics to discover symbiosis behaviors and factors in Vibrio fischeri.</title>
        <authorList>
            <person name="Bongrand C."/>
            <person name="Moriano-Gutierrez S."/>
            <person name="Arevalo P."/>
            <person name="Mcfall-Ngai M."/>
            <person name="Visick K."/>
            <person name="Polz M.F."/>
            <person name="Ruby E.G."/>
        </authorList>
    </citation>
    <scope>NUCLEOTIDE SEQUENCE [LARGE SCALE GENOMIC DNA]</scope>
    <source>
        <strain evidence="10">emors.4.1</strain>
        <strain evidence="8">Emors.4.1</strain>
    </source>
</reference>
<dbReference type="EMBL" id="WOBN01000039">
    <property type="protein sequence ID" value="MUK51209.1"/>
    <property type="molecule type" value="Genomic_DNA"/>
</dbReference>
<protein>
    <recommendedName>
        <fullName evidence="2">NAD(+)--protein-arginine ADP-ribosyltransferase</fullName>
        <ecNumber evidence="2">2.4.2.31</ecNumber>
    </recommendedName>
</protein>
<keyword evidence="3" id="KW-0328">Glycosyltransferase</keyword>
<dbReference type="Proteomes" id="UP000448038">
    <property type="component" value="Unassembled WGS sequence"/>
</dbReference>
<dbReference type="EC" id="2.4.2.31" evidence="2"/>
<dbReference type="EMBL" id="BJTZ01000054">
    <property type="protein sequence ID" value="GEK16002.1"/>
    <property type="molecule type" value="Genomic_DNA"/>
</dbReference>
<name>A0A510UMU7_ALIFS</name>
<organism evidence="7 9">
    <name type="scientific">Aliivibrio fischeri</name>
    <name type="common">Vibrio fischeri</name>
    <dbReference type="NCBI Taxonomy" id="668"/>
    <lineage>
        <taxon>Bacteria</taxon>
        <taxon>Pseudomonadati</taxon>
        <taxon>Pseudomonadota</taxon>
        <taxon>Gammaproteobacteria</taxon>
        <taxon>Vibrionales</taxon>
        <taxon>Vibrionaceae</taxon>
        <taxon>Aliivibrio</taxon>
    </lineage>
</organism>
<dbReference type="SUPFAM" id="SSF56399">
    <property type="entry name" value="ADP-ribosylation"/>
    <property type="match status" value="1"/>
</dbReference>
<evidence type="ECO:0000313" key="10">
    <source>
        <dbReference type="Proteomes" id="UP000448038"/>
    </source>
</evidence>
<evidence type="ECO:0000256" key="5">
    <source>
        <dbReference type="ARBA" id="ARBA00022695"/>
    </source>
</evidence>
<keyword evidence="4" id="KW-0808">Transferase</keyword>
<accession>A0A510UMU7</accession>
<dbReference type="PROSITE" id="PS51996">
    <property type="entry name" value="TR_MART"/>
    <property type="match status" value="1"/>
</dbReference>
<gene>
    <name evidence="7" type="ORF">AFI02nite_40380</name>
    <name evidence="8" type="ORF">GNP88_18990</name>
</gene>
<dbReference type="AlphaFoldDB" id="A0A510UMU7"/>
<dbReference type="Proteomes" id="UP000321787">
    <property type="component" value="Unassembled WGS sequence"/>
</dbReference>
<dbReference type="Pfam" id="PF01129">
    <property type="entry name" value="ART"/>
    <property type="match status" value="1"/>
</dbReference>
<dbReference type="InterPro" id="IPR000768">
    <property type="entry name" value="ART"/>
</dbReference>
<evidence type="ECO:0000256" key="3">
    <source>
        <dbReference type="ARBA" id="ARBA00022676"/>
    </source>
</evidence>
<dbReference type="GO" id="GO:0106274">
    <property type="term" value="F:NAD+-protein-arginine ADP-ribosyltransferase activity"/>
    <property type="evidence" value="ECO:0007669"/>
    <property type="project" value="UniProtKB-EC"/>
</dbReference>
<evidence type="ECO:0000256" key="4">
    <source>
        <dbReference type="ARBA" id="ARBA00022679"/>
    </source>
</evidence>
<evidence type="ECO:0000256" key="1">
    <source>
        <dbReference type="ARBA" id="ARBA00009558"/>
    </source>
</evidence>
<comment type="similarity">
    <text evidence="1">Belongs to the Arg-specific ADP-ribosyltransferase family.</text>
</comment>
<comment type="catalytic activity">
    <reaction evidence="6">
        <text>L-arginyl-[protein] + NAD(+) = N(omega)-(ADP-D-ribosyl)-L-arginyl-[protein] + nicotinamide + H(+)</text>
        <dbReference type="Rhea" id="RHEA:19149"/>
        <dbReference type="Rhea" id="RHEA-COMP:10532"/>
        <dbReference type="Rhea" id="RHEA-COMP:15087"/>
        <dbReference type="ChEBI" id="CHEBI:15378"/>
        <dbReference type="ChEBI" id="CHEBI:17154"/>
        <dbReference type="ChEBI" id="CHEBI:29965"/>
        <dbReference type="ChEBI" id="CHEBI:57540"/>
        <dbReference type="ChEBI" id="CHEBI:142554"/>
        <dbReference type="EC" id="2.4.2.31"/>
    </reaction>
</comment>
<comment type="caution">
    <text evidence="7">The sequence shown here is derived from an EMBL/GenBank/DDBJ whole genome shotgun (WGS) entry which is preliminary data.</text>
</comment>
<dbReference type="RefSeq" id="WP_146866677.1">
    <property type="nucleotide sequence ID" value="NZ_BJTZ01000054.1"/>
</dbReference>
<reference evidence="7 9" key="1">
    <citation type="submission" date="2019-07" db="EMBL/GenBank/DDBJ databases">
        <title>Whole genome shotgun sequence of Aliivibrio fischeri NBRC 101058.</title>
        <authorList>
            <person name="Hosoyama A."/>
            <person name="Uohara A."/>
            <person name="Ohji S."/>
            <person name="Ichikawa N."/>
        </authorList>
    </citation>
    <scope>NUCLEOTIDE SEQUENCE [LARGE SCALE GENOMIC DNA]</scope>
    <source>
        <strain evidence="7 9">NBRC 101058</strain>
    </source>
</reference>
<evidence type="ECO:0000313" key="9">
    <source>
        <dbReference type="Proteomes" id="UP000321787"/>
    </source>
</evidence>
<evidence type="ECO:0000256" key="6">
    <source>
        <dbReference type="ARBA" id="ARBA00047597"/>
    </source>
</evidence>
<keyword evidence="5" id="KW-0548">Nucleotidyltransferase</keyword>
<dbReference type="Gene3D" id="3.90.176.10">
    <property type="entry name" value="Toxin ADP-ribosyltransferase, Chain A, domain 1"/>
    <property type="match status" value="1"/>
</dbReference>